<gene>
    <name evidence="1" type="ORF">Cadr_000005021</name>
</gene>
<reference evidence="1 2" key="1">
    <citation type="journal article" date="2019" name="Mol. Ecol. Resour.">
        <title>Improving Illumina assemblies with Hi-C and long reads: an example with the North African dromedary.</title>
        <authorList>
            <person name="Elbers J.P."/>
            <person name="Rogers M.F."/>
            <person name="Perelman P.L."/>
            <person name="Proskuryakova A.A."/>
            <person name="Serdyukova N.A."/>
            <person name="Johnson W.E."/>
            <person name="Horin P."/>
            <person name="Corander J."/>
            <person name="Murphy D."/>
            <person name="Burger P.A."/>
        </authorList>
    </citation>
    <scope>NUCLEOTIDE SEQUENCE [LARGE SCALE GENOMIC DNA]</scope>
    <source>
        <strain evidence="1">Drom800</strain>
        <tissue evidence="1">Blood</tissue>
    </source>
</reference>
<comment type="caution">
    <text evidence="1">The sequence shown here is derived from an EMBL/GenBank/DDBJ whole genome shotgun (WGS) entry which is preliminary data.</text>
</comment>
<sequence length="116" mass="13292">MRQQVQWHLLEARQMELEMADLHVSTLKYKQAEQERRSEEHASLADLAALEDPSAPESLPLLQRLPHMRACRSADLAALNSLQLLKSLALKSLPLWLIWPLLKTLTLLREKEPAAH</sequence>
<accession>A0A5N4ECN1</accession>
<organism evidence="1 2">
    <name type="scientific">Camelus dromedarius</name>
    <name type="common">Dromedary</name>
    <name type="synonym">Arabian camel</name>
    <dbReference type="NCBI Taxonomy" id="9838"/>
    <lineage>
        <taxon>Eukaryota</taxon>
        <taxon>Metazoa</taxon>
        <taxon>Chordata</taxon>
        <taxon>Craniata</taxon>
        <taxon>Vertebrata</taxon>
        <taxon>Euteleostomi</taxon>
        <taxon>Mammalia</taxon>
        <taxon>Eutheria</taxon>
        <taxon>Laurasiatheria</taxon>
        <taxon>Artiodactyla</taxon>
        <taxon>Tylopoda</taxon>
        <taxon>Camelidae</taxon>
        <taxon>Camelus</taxon>
    </lineage>
</organism>
<evidence type="ECO:0000313" key="2">
    <source>
        <dbReference type="Proteomes" id="UP000299084"/>
    </source>
</evidence>
<proteinExistence type="predicted"/>
<keyword evidence="2" id="KW-1185">Reference proteome</keyword>
<name>A0A5N4ECN1_CAMDR</name>
<dbReference type="EMBL" id="JWIN03000003">
    <property type="protein sequence ID" value="KAB1281231.1"/>
    <property type="molecule type" value="Genomic_DNA"/>
</dbReference>
<evidence type="ECO:0000313" key="1">
    <source>
        <dbReference type="EMBL" id="KAB1281231.1"/>
    </source>
</evidence>
<protein>
    <submittedName>
        <fullName evidence="1">Adenylate cyclase type 1</fullName>
    </submittedName>
</protein>
<dbReference type="AlphaFoldDB" id="A0A5N4ECN1"/>
<dbReference type="Proteomes" id="UP000299084">
    <property type="component" value="Unassembled WGS sequence"/>
</dbReference>